<protein>
    <recommendedName>
        <fullName evidence="3 9">4-diphosphocytidyl-2-C-methyl-D-erythritol kinase</fullName>
        <shortName evidence="9">CMK</shortName>
        <ecNumber evidence="2 9">2.7.1.148</ecNumber>
    </recommendedName>
    <alternativeName>
        <fullName evidence="8 9">4-(cytidine-5'-diphospho)-2-C-methyl-D-erythritol kinase</fullName>
    </alternativeName>
</protein>
<gene>
    <name evidence="9" type="primary">ispE</name>
    <name evidence="12" type="ORF">A2024_02075</name>
</gene>
<dbReference type="InterPro" id="IPR036554">
    <property type="entry name" value="GHMP_kinase_C_sf"/>
</dbReference>
<accession>A0A1F5R761</accession>
<comment type="function">
    <text evidence="9">Catalyzes the phosphorylation of the position 2 hydroxy group of 4-diphosphocytidyl-2C-methyl-D-erythritol.</text>
</comment>
<keyword evidence="4 9" id="KW-0808">Transferase</keyword>
<dbReference type="Pfam" id="PF00288">
    <property type="entry name" value="GHMP_kinases_N"/>
    <property type="match status" value="1"/>
</dbReference>
<dbReference type="UniPathway" id="UPA00056">
    <property type="reaction ID" value="UER00094"/>
</dbReference>
<sequence length="299" mass="32172">MRKLKIKAYAKLNLTLKILGLRPDGYHDIDSVFHCISLHDELALSPRKDGRIILKCNDPKLPTDGSNLAYRAALTLRTLALKKHPDKRALGATISLKKNIPIGAGLGGGSSDAAAVLLGLKELWGLEDLTPPRLKKAAASLGSDVPFFLRGGTAHVTGRGEKVRVRKCPKEYHFVLVYPGFPVSTAWAYKNHKITKNWLTKGPKFSKMFVESCGMGKPAIDLSGYLSNDLEPAVIPCHPLISRVKADLLEAGALGSLMSGSGSSVFGLFPDADSAEKGYSKISKIWPGSFLAHSVSSGK</sequence>
<keyword evidence="6 9" id="KW-0418">Kinase</keyword>
<evidence type="ECO:0000259" key="10">
    <source>
        <dbReference type="Pfam" id="PF00288"/>
    </source>
</evidence>
<feature type="binding site" evidence="9">
    <location>
        <begin position="101"/>
        <end position="111"/>
    </location>
    <ligand>
        <name>ATP</name>
        <dbReference type="ChEBI" id="CHEBI:30616"/>
    </ligand>
</feature>
<feature type="active site" evidence="9">
    <location>
        <position position="144"/>
    </location>
</feature>
<evidence type="ECO:0000256" key="3">
    <source>
        <dbReference type="ARBA" id="ARBA00017473"/>
    </source>
</evidence>
<evidence type="ECO:0000256" key="4">
    <source>
        <dbReference type="ARBA" id="ARBA00022679"/>
    </source>
</evidence>
<dbReference type="AlphaFoldDB" id="A0A1F5R761"/>
<evidence type="ECO:0000256" key="1">
    <source>
        <dbReference type="ARBA" id="ARBA00009684"/>
    </source>
</evidence>
<keyword evidence="5 9" id="KW-0547">Nucleotide-binding</keyword>
<dbReference type="Gene3D" id="3.30.230.10">
    <property type="match status" value="1"/>
</dbReference>
<evidence type="ECO:0000256" key="2">
    <source>
        <dbReference type="ARBA" id="ARBA00012052"/>
    </source>
</evidence>
<evidence type="ECO:0000256" key="6">
    <source>
        <dbReference type="ARBA" id="ARBA00022777"/>
    </source>
</evidence>
<dbReference type="SUPFAM" id="SSF55060">
    <property type="entry name" value="GHMP Kinase, C-terminal domain"/>
    <property type="match status" value="1"/>
</dbReference>
<dbReference type="GO" id="GO:0050515">
    <property type="term" value="F:4-(cytidine 5'-diphospho)-2-C-methyl-D-erythritol kinase activity"/>
    <property type="evidence" value="ECO:0007669"/>
    <property type="project" value="UniProtKB-UniRule"/>
</dbReference>
<organism evidence="12 13">
    <name type="scientific">Candidatus Edwardsbacteria bacterium GWF2_54_11</name>
    <dbReference type="NCBI Taxonomy" id="1817851"/>
    <lineage>
        <taxon>Bacteria</taxon>
        <taxon>Candidatus Edwardsiibacteriota</taxon>
    </lineage>
</organism>
<comment type="similarity">
    <text evidence="1 9">Belongs to the GHMP kinase family. IspE subfamily.</text>
</comment>
<dbReference type="Pfam" id="PF08544">
    <property type="entry name" value="GHMP_kinases_C"/>
    <property type="match status" value="1"/>
</dbReference>
<dbReference type="InterPro" id="IPR006204">
    <property type="entry name" value="GHMP_kinase_N_dom"/>
</dbReference>
<evidence type="ECO:0000256" key="8">
    <source>
        <dbReference type="ARBA" id="ARBA00032554"/>
    </source>
</evidence>
<dbReference type="EMBL" id="MFFM01000039">
    <property type="protein sequence ID" value="OGF10298.1"/>
    <property type="molecule type" value="Genomic_DNA"/>
</dbReference>
<dbReference type="GO" id="GO:0016114">
    <property type="term" value="P:terpenoid biosynthetic process"/>
    <property type="evidence" value="ECO:0007669"/>
    <property type="project" value="UniProtKB-UniRule"/>
</dbReference>
<dbReference type="HAMAP" id="MF_00061">
    <property type="entry name" value="IspE"/>
    <property type="match status" value="1"/>
</dbReference>
<dbReference type="PANTHER" id="PTHR43527:SF2">
    <property type="entry name" value="4-DIPHOSPHOCYTIDYL-2-C-METHYL-D-ERYTHRITOL KINASE, CHLOROPLASTIC"/>
    <property type="match status" value="1"/>
</dbReference>
<reference evidence="12 13" key="1">
    <citation type="journal article" date="2016" name="Nat. Commun.">
        <title>Thousands of microbial genomes shed light on interconnected biogeochemical processes in an aquifer system.</title>
        <authorList>
            <person name="Anantharaman K."/>
            <person name="Brown C.T."/>
            <person name="Hug L.A."/>
            <person name="Sharon I."/>
            <person name="Castelle C.J."/>
            <person name="Probst A.J."/>
            <person name="Thomas B.C."/>
            <person name="Singh A."/>
            <person name="Wilkins M.J."/>
            <person name="Karaoz U."/>
            <person name="Brodie E.L."/>
            <person name="Williams K.H."/>
            <person name="Hubbard S.S."/>
            <person name="Banfield J.F."/>
        </authorList>
    </citation>
    <scope>NUCLEOTIDE SEQUENCE [LARGE SCALE GENOMIC DNA]</scope>
</reference>
<evidence type="ECO:0000256" key="7">
    <source>
        <dbReference type="ARBA" id="ARBA00022840"/>
    </source>
</evidence>
<comment type="pathway">
    <text evidence="9">Isoprenoid biosynthesis; isopentenyl diphosphate biosynthesis via DXP pathway; isopentenyl diphosphate from 1-deoxy-D-xylulose 5-phosphate: step 3/6.</text>
</comment>
<dbReference type="PIRSF" id="PIRSF010376">
    <property type="entry name" value="IspE"/>
    <property type="match status" value="1"/>
</dbReference>
<feature type="active site" evidence="9">
    <location>
        <position position="11"/>
    </location>
</feature>
<dbReference type="Gene3D" id="3.30.70.890">
    <property type="entry name" value="GHMP kinase, C-terminal domain"/>
    <property type="match status" value="1"/>
</dbReference>
<dbReference type="GO" id="GO:0005524">
    <property type="term" value="F:ATP binding"/>
    <property type="evidence" value="ECO:0007669"/>
    <property type="project" value="UniProtKB-UniRule"/>
</dbReference>
<dbReference type="GO" id="GO:0019288">
    <property type="term" value="P:isopentenyl diphosphate biosynthetic process, methylerythritol 4-phosphate pathway"/>
    <property type="evidence" value="ECO:0007669"/>
    <property type="project" value="UniProtKB-UniRule"/>
</dbReference>
<dbReference type="SUPFAM" id="SSF54211">
    <property type="entry name" value="Ribosomal protein S5 domain 2-like"/>
    <property type="match status" value="1"/>
</dbReference>
<dbReference type="Proteomes" id="UP000177230">
    <property type="component" value="Unassembled WGS sequence"/>
</dbReference>
<dbReference type="InterPro" id="IPR013750">
    <property type="entry name" value="GHMP_kinase_C_dom"/>
</dbReference>
<dbReference type="InterPro" id="IPR020568">
    <property type="entry name" value="Ribosomal_Su5_D2-typ_SF"/>
</dbReference>
<comment type="caution">
    <text evidence="12">The sequence shown here is derived from an EMBL/GenBank/DDBJ whole genome shotgun (WGS) entry which is preliminary data.</text>
</comment>
<evidence type="ECO:0000256" key="9">
    <source>
        <dbReference type="HAMAP-Rule" id="MF_00061"/>
    </source>
</evidence>
<evidence type="ECO:0000313" key="12">
    <source>
        <dbReference type="EMBL" id="OGF10298.1"/>
    </source>
</evidence>
<dbReference type="EC" id="2.7.1.148" evidence="2 9"/>
<dbReference type="NCBIfam" id="TIGR00154">
    <property type="entry name" value="ispE"/>
    <property type="match status" value="1"/>
</dbReference>
<keyword evidence="7 9" id="KW-0067">ATP-binding</keyword>
<evidence type="ECO:0000259" key="11">
    <source>
        <dbReference type="Pfam" id="PF08544"/>
    </source>
</evidence>
<evidence type="ECO:0000313" key="13">
    <source>
        <dbReference type="Proteomes" id="UP000177230"/>
    </source>
</evidence>
<feature type="domain" description="GHMP kinase N-terminal" evidence="10">
    <location>
        <begin position="67"/>
        <end position="152"/>
    </location>
</feature>
<name>A0A1F5R761_9BACT</name>
<proteinExistence type="inferred from homology"/>
<feature type="domain" description="GHMP kinase C-terminal" evidence="11">
    <location>
        <begin position="226"/>
        <end position="286"/>
    </location>
</feature>
<dbReference type="PANTHER" id="PTHR43527">
    <property type="entry name" value="4-DIPHOSPHOCYTIDYL-2-C-METHYL-D-ERYTHRITOL KINASE, CHLOROPLASTIC"/>
    <property type="match status" value="1"/>
</dbReference>
<keyword evidence="9" id="KW-0414">Isoprene biosynthesis</keyword>
<comment type="catalytic activity">
    <reaction evidence="9">
        <text>4-CDP-2-C-methyl-D-erythritol + ATP = 4-CDP-2-C-methyl-D-erythritol 2-phosphate + ADP + H(+)</text>
        <dbReference type="Rhea" id="RHEA:18437"/>
        <dbReference type="ChEBI" id="CHEBI:15378"/>
        <dbReference type="ChEBI" id="CHEBI:30616"/>
        <dbReference type="ChEBI" id="CHEBI:57823"/>
        <dbReference type="ChEBI" id="CHEBI:57919"/>
        <dbReference type="ChEBI" id="CHEBI:456216"/>
        <dbReference type="EC" id="2.7.1.148"/>
    </reaction>
</comment>
<dbReference type="InterPro" id="IPR014721">
    <property type="entry name" value="Ribsml_uS5_D2-typ_fold_subgr"/>
</dbReference>
<dbReference type="InterPro" id="IPR004424">
    <property type="entry name" value="IspE"/>
</dbReference>
<evidence type="ECO:0000256" key="5">
    <source>
        <dbReference type="ARBA" id="ARBA00022741"/>
    </source>
</evidence>